<keyword evidence="2" id="KW-1185">Reference proteome</keyword>
<name>A0A165FFK3_9APHY</name>
<proteinExistence type="predicted"/>
<reference evidence="1 2" key="1">
    <citation type="journal article" date="2016" name="Mol. Biol. Evol.">
        <title>Comparative Genomics of Early-Diverging Mushroom-Forming Fungi Provides Insights into the Origins of Lignocellulose Decay Capabilities.</title>
        <authorList>
            <person name="Nagy L.G."/>
            <person name="Riley R."/>
            <person name="Tritt A."/>
            <person name="Adam C."/>
            <person name="Daum C."/>
            <person name="Floudas D."/>
            <person name="Sun H."/>
            <person name="Yadav J.S."/>
            <person name="Pangilinan J."/>
            <person name="Larsson K.H."/>
            <person name="Matsuura K."/>
            <person name="Barry K."/>
            <person name="Labutti K."/>
            <person name="Kuo R."/>
            <person name="Ohm R.A."/>
            <person name="Bhattacharya S.S."/>
            <person name="Shirouzu T."/>
            <person name="Yoshinaga Y."/>
            <person name="Martin F.M."/>
            <person name="Grigoriev I.V."/>
            <person name="Hibbett D.S."/>
        </authorList>
    </citation>
    <scope>NUCLEOTIDE SEQUENCE [LARGE SCALE GENOMIC DNA]</scope>
    <source>
        <strain evidence="1 2">93-53</strain>
    </source>
</reference>
<dbReference type="AlphaFoldDB" id="A0A165FFK3"/>
<dbReference type="RefSeq" id="XP_040766636.1">
    <property type="nucleotide sequence ID" value="XM_040906908.1"/>
</dbReference>
<gene>
    <name evidence="1" type="ORF">LAESUDRAFT_712515</name>
</gene>
<evidence type="ECO:0000313" key="2">
    <source>
        <dbReference type="Proteomes" id="UP000076871"/>
    </source>
</evidence>
<protein>
    <submittedName>
        <fullName evidence="1">Uncharacterized protein</fullName>
    </submittedName>
</protein>
<dbReference type="EMBL" id="KV427613">
    <property type="protein sequence ID" value="KZT08896.1"/>
    <property type="molecule type" value="Genomic_DNA"/>
</dbReference>
<dbReference type="Proteomes" id="UP000076871">
    <property type="component" value="Unassembled WGS sequence"/>
</dbReference>
<accession>A0A165FFK3</accession>
<organism evidence="1 2">
    <name type="scientific">Laetiporus sulphureus 93-53</name>
    <dbReference type="NCBI Taxonomy" id="1314785"/>
    <lineage>
        <taxon>Eukaryota</taxon>
        <taxon>Fungi</taxon>
        <taxon>Dikarya</taxon>
        <taxon>Basidiomycota</taxon>
        <taxon>Agaricomycotina</taxon>
        <taxon>Agaricomycetes</taxon>
        <taxon>Polyporales</taxon>
        <taxon>Laetiporus</taxon>
    </lineage>
</organism>
<evidence type="ECO:0000313" key="1">
    <source>
        <dbReference type="EMBL" id="KZT08896.1"/>
    </source>
</evidence>
<sequence>MEVQLCLMAWETGTAYWYYIEKNEEYNAWLKEYHENLSVCQVGSVSSGANDDDNRQRTAAAVDGGGAIATFSQADAVHGMALNASMTIATSGGNDTSMTMMASTDVPPTSASIDIVFINAGPHIDLSSGPHADAATFTSVPISKHRHPLDKSSINIMAATDGTAIPVLKRAQKVRSDKGVKRGSRKAYAQSAQIENVMPAAVNAEP</sequence>
<dbReference type="InParanoid" id="A0A165FFK3"/>
<dbReference type="GeneID" id="63823937"/>